<reference evidence="2" key="1">
    <citation type="journal article" date="2019" name="Int. J. Syst. Evol. Microbiol.">
        <title>The Global Catalogue of Microorganisms (GCM) 10K type strain sequencing project: providing services to taxonomists for standard genome sequencing and annotation.</title>
        <authorList>
            <consortium name="The Broad Institute Genomics Platform"/>
            <consortium name="The Broad Institute Genome Sequencing Center for Infectious Disease"/>
            <person name="Wu L."/>
            <person name="Ma J."/>
        </authorList>
    </citation>
    <scope>NUCLEOTIDE SEQUENCE [LARGE SCALE GENOMIC DNA]</scope>
    <source>
        <strain evidence="2">NBRC 108755</strain>
    </source>
</reference>
<evidence type="ECO:0000313" key="2">
    <source>
        <dbReference type="Proteomes" id="UP001157069"/>
    </source>
</evidence>
<dbReference type="EMBL" id="BSVA01000001">
    <property type="protein sequence ID" value="GMA89660.1"/>
    <property type="molecule type" value="Genomic_DNA"/>
</dbReference>
<evidence type="ECO:0000313" key="1">
    <source>
        <dbReference type="EMBL" id="GMA89660.1"/>
    </source>
</evidence>
<protein>
    <submittedName>
        <fullName evidence="1">Uncharacterized protein</fullName>
    </submittedName>
</protein>
<name>A0ABQ6JQV8_9MICO</name>
<accession>A0ABQ6JQV8</accession>
<comment type="caution">
    <text evidence="1">The sequence shown here is derived from an EMBL/GenBank/DDBJ whole genome shotgun (WGS) entry which is preliminary data.</text>
</comment>
<organism evidence="1 2">
    <name type="scientific">Homoserinibacter gongjuensis</name>
    <dbReference type="NCBI Taxonomy" id="1162968"/>
    <lineage>
        <taxon>Bacteria</taxon>
        <taxon>Bacillati</taxon>
        <taxon>Actinomycetota</taxon>
        <taxon>Actinomycetes</taxon>
        <taxon>Micrococcales</taxon>
        <taxon>Microbacteriaceae</taxon>
        <taxon>Homoserinibacter</taxon>
    </lineage>
</organism>
<sequence length="42" mass="4776">MGGIDPALIDAAFYFVADDLVIRPEHVDTEEQLLERWRAVFG</sequence>
<keyword evidence="2" id="KW-1185">Reference proteome</keyword>
<dbReference type="Proteomes" id="UP001157069">
    <property type="component" value="Unassembled WGS sequence"/>
</dbReference>
<gene>
    <name evidence="1" type="ORF">GCM10025869_01890</name>
</gene>
<proteinExistence type="predicted"/>